<reference evidence="2" key="1">
    <citation type="submission" date="2018-01" db="EMBL/GenBank/DDBJ databases">
        <title>An insight into the sialome of Amazonian anophelines.</title>
        <authorList>
            <person name="Ribeiro J.M."/>
            <person name="Scarpassa V."/>
            <person name="Calvo E."/>
        </authorList>
    </citation>
    <scope>NUCLEOTIDE SEQUENCE</scope>
    <source>
        <tissue evidence="2">Salivary glands</tissue>
    </source>
</reference>
<feature type="chain" id="PRO_5014740218" evidence="1">
    <location>
        <begin position="23"/>
        <end position="97"/>
    </location>
</feature>
<evidence type="ECO:0000256" key="1">
    <source>
        <dbReference type="SAM" id="SignalP"/>
    </source>
</evidence>
<feature type="signal peptide" evidence="1">
    <location>
        <begin position="1"/>
        <end position="22"/>
    </location>
</feature>
<dbReference type="EMBL" id="GGFK01015174">
    <property type="protein sequence ID" value="MBW48495.1"/>
    <property type="molecule type" value="Transcribed_RNA"/>
</dbReference>
<sequence length="97" mass="10414">MSSQVAVVVVCLLVARRLNVQCRPTKRDECPGSGSCEIRRITEVLSNDIRSLALSLPTVGHQKPETHLTPSIAAPPPPHPSPTLMVFTGSLQPAIHT</sequence>
<protein>
    <submittedName>
        <fullName evidence="2">Putative secreted protein</fullName>
    </submittedName>
</protein>
<keyword evidence="1" id="KW-0732">Signal</keyword>
<evidence type="ECO:0000313" key="2">
    <source>
        <dbReference type="EMBL" id="MBW48495.1"/>
    </source>
</evidence>
<accession>A0A2M4B613</accession>
<name>A0A2M4B613_9DIPT</name>
<proteinExistence type="predicted"/>
<organism evidence="2">
    <name type="scientific">Anopheles triannulatus</name>
    <dbReference type="NCBI Taxonomy" id="58253"/>
    <lineage>
        <taxon>Eukaryota</taxon>
        <taxon>Metazoa</taxon>
        <taxon>Ecdysozoa</taxon>
        <taxon>Arthropoda</taxon>
        <taxon>Hexapoda</taxon>
        <taxon>Insecta</taxon>
        <taxon>Pterygota</taxon>
        <taxon>Neoptera</taxon>
        <taxon>Endopterygota</taxon>
        <taxon>Diptera</taxon>
        <taxon>Nematocera</taxon>
        <taxon>Culicoidea</taxon>
        <taxon>Culicidae</taxon>
        <taxon>Anophelinae</taxon>
        <taxon>Anopheles</taxon>
    </lineage>
</organism>
<dbReference type="AlphaFoldDB" id="A0A2M4B613"/>